<dbReference type="EMBL" id="RBVX01000095">
    <property type="protein sequence ID" value="RSL29102.1"/>
    <property type="molecule type" value="Genomic_DNA"/>
</dbReference>
<organism evidence="2 3">
    <name type="scientific">Salibacterium salarium</name>
    <dbReference type="NCBI Taxonomy" id="284579"/>
    <lineage>
        <taxon>Bacteria</taxon>
        <taxon>Bacillati</taxon>
        <taxon>Bacillota</taxon>
        <taxon>Bacilli</taxon>
        <taxon>Bacillales</taxon>
        <taxon>Bacillaceae</taxon>
    </lineage>
</organism>
<dbReference type="Proteomes" id="UP000275076">
    <property type="component" value="Unassembled WGS sequence"/>
</dbReference>
<protein>
    <recommendedName>
        <fullName evidence="1">YqbQ/XkdQ domain-containing protein</fullName>
    </recommendedName>
</protein>
<evidence type="ECO:0000313" key="3">
    <source>
        <dbReference type="Proteomes" id="UP000275076"/>
    </source>
</evidence>
<gene>
    <name evidence="2" type="ORF">D7Z54_33095</name>
</gene>
<keyword evidence="3" id="KW-1185">Reference proteome</keyword>
<dbReference type="RefSeq" id="WP_432653205.1">
    <property type="nucleotide sequence ID" value="NZ_RBVX01000095.1"/>
</dbReference>
<proteinExistence type="predicted"/>
<sequence length="188" mass="20853">MADGAFGGGYGVGNVSFRVEHDNGSEFIDITPIVTGVTWSGDVEDSCRSLDVSLSNTRDKRTRTIGIRIGGEVRFYVGEDEVFRGVVFSDDIDVAGSHSFTAYDTNIYLTKNADSRKFKKQRASDIVKRLCDDFAIPYGVIEDTGYVIPKLYFTKETSLWDMIKTAITETEKETGVRYSVRNVGGELV</sequence>
<feature type="non-terminal residue" evidence="2">
    <location>
        <position position="188"/>
    </location>
</feature>
<reference evidence="2 3" key="1">
    <citation type="submission" date="2018-10" db="EMBL/GenBank/DDBJ databases">
        <title>Draft genome sequence of Bacillus salarius IM0101, isolated from a hypersaline soil in Inner Mongolia, China.</title>
        <authorList>
            <person name="Yamprayoonswat W."/>
            <person name="Boonvisut S."/>
            <person name="Jumpathong W."/>
            <person name="Sittihan S."/>
            <person name="Ruangsuj P."/>
            <person name="Wanthongcharoen S."/>
            <person name="Thongpramul N."/>
            <person name="Pimmason S."/>
            <person name="Yu B."/>
            <person name="Yasawong M."/>
        </authorList>
    </citation>
    <scope>NUCLEOTIDE SEQUENCE [LARGE SCALE GENOMIC DNA]</scope>
    <source>
        <strain evidence="2 3">IM0101</strain>
    </source>
</reference>
<evidence type="ECO:0000259" key="1">
    <source>
        <dbReference type="Pfam" id="PF24032"/>
    </source>
</evidence>
<dbReference type="Pfam" id="PF24032">
    <property type="entry name" value="YQBQ"/>
    <property type="match status" value="1"/>
</dbReference>
<accession>A0A428MSE2</accession>
<feature type="domain" description="YqbQ/XkdQ" evidence="1">
    <location>
        <begin position="37"/>
        <end position="187"/>
    </location>
</feature>
<dbReference type="SUPFAM" id="SSF69279">
    <property type="entry name" value="Phage tail proteins"/>
    <property type="match status" value="1"/>
</dbReference>
<name>A0A428MSE2_9BACI</name>
<dbReference type="InterPro" id="IPR056937">
    <property type="entry name" value="YqbQ/XkdQ"/>
</dbReference>
<dbReference type="AlphaFoldDB" id="A0A428MSE2"/>
<comment type="caution">
    <text evidence="2">The sequence shown here is derived from an EMBL/GenBank/DDBJ whole genome shotgun (WGS) entry which is preliminary data.</text>
</comment>
<evidence type="ECO:0000313" key="2">
    <source>
        <dbReference type="EMBL" id="RSL29102.1"/>
    </source>
</evidence>